<dbReference type="AlphaFoldDB" id="A0AAD8W216"/>
<keyword evidence="3" id="KW-1185">Reference proteome</keyword>
<comment type="caution">
    <text evidence="2">The sequence shown here is derived from an EMBL/GenBank/DDBJ whole genome shotgun (WGS) entry which is preliminary data.</text>
</comment>
<evidence type="ECO:0000313" key="2">
    <source>
        <dbReference type="EMBL" id="KAK1630844.1"/>
    </source>
</evidence>
<protein>
    <submittedName>
        <fullName evidence="2">Uncharacterized protein</fullName>
    </submittedName>
</protein>
<dbReference type="EMBL" id="JAUUTY010000005">
    <property type="protein sequence ID" value="KAK1630844.1"/>
    <property type="molecule type" value="Genomic_DNA"/>
</dbReference>
<gene>
    <name evidence="2" type="ORF">QYE76_005159</name>
</gene>
<accession>A0AAD8W216</accession>
<keyword evidence="1" id="KW-0175">Coiled coil</keyword>
<sequence>MYSGAEDADRISEDISVKDLEKLVRRLTSLSKNHEVPSSYRVEPFSGSHALPEPMMKELVNLGSRFIGFHDEATTLRDALRRAEERADDLEAKLKASETARKKVEKDVAAVEDLCQRLQAAEDALSDKEAKQVERKMGEQYTLSQESDDRILDTVDILELNCDIARKCITSARNALKRVFPHFFLKDTQPEIFS</sequence>
<evidence type="ECO:0000256" key="1">
    <source>
        <dbReference type="SAM" id="Coils"/>
    </source>
</evidence>
<feature type="coiled-coil region" evidence="1">
    <location>
        <begin position="73"/>
        <end position="131"/>
    </location>
</feature>
<dbReference type="Proteomes" id="UP001231189">
    <property type="component" value="Unassembled WGS sequence"/>
</dbReference>
<proteinExistence type="predicted"/>
<reference evidence="2" key="1">
    <citation type="submission" date="2023-07" db="EMBL/GenBank/DDBJ databases">
        <title>A chromosome-level genome assembly of Lolium multiflorum.</title>
        <authorList>
            <person name="Chen Y."/>
            <person name="Copetti D."/>
            <person name="Kolliker R."/>
            <person name="Studer B."/>
        </authorList>
    </citation>
    <scope>NUCLEOTIDE SEQUENCE</scope>
    <source>
        <strain evidence="2">02402/16</strain>
        <tissue evidence="2">Leaf</tissue>
    </source>
</reference>
<name>A0AAD8W216_LOLMU</name>
<evidence type="ECO:0000313" key="3">
    <source>
        <dbReference type="Proteomes" id="UP001231189"/>
    </source>
</evidence>
<organism evidence="2 3">
    <name type="scientific">Lolium multiflorum</name>
    <name type="common">Italian ryegrass</name>
    <name type="synonym">Lolium perenne subsp. multiflorum</name>
    <dbReference type="NCBI Taxonomy" id="4521"/>
    <lineage>
        <taxon>Eukaryota</taxon>
        <taxon>Viridiplantae</taxon>
        <taxon>Streptophyta</taxon>
        <taxon>Embryophyta</taxon>
        <taxon>Tracheophyta</taxon>
        <taxon>Spermatophyta</taxon>
        <taxon>Magnoliopsida</taxon>
        <taxon>Liliopsida</taxon>
        <taxon>Poales</taxon>
        <taxon>Poaceae</taxon>
        <taxon>BOP clade</taxon>
        <taxon>Pooideae</taxon>
        <taxon>Poodae</taxon>
        <taxon>Poeae</taxon>
        <taxon>Poeae Chloroplast Group 2 (Poeae type)</taxon>
        <taxon>Loliodinae</taxon>
        <taxon>Loliinae</taxon>
        <taxon>Lolium</taxon>
    </lineage>
</organism>